<organism evidence="3">
    <name type="scientific">hydrothermal vent metagenome</name>
    <dbReference type="NCBI Taxonomy" id="652676"/>
    <lineage>
        <taxon>unclassified sequences</taxon>
        <taxon>metagenomes</taxon>
        <taxon>ecological metagenomes</taxon>
    </lineage>
</organism>
<dbReference type="GO" id="GO:0016787">
    <property type="term" value="F:hydrolase activity"/>
    <property type="evidence" value="ECO:0007669"/>
    <property type="project" value="UniProtKB-KW"/>
</dbReference>
<accession>A0A3B1DGJ9</accession>
<dbReference type="EMBL" id="UOGG01000131">
    <property type="protein sequence ID" value="VAX30845.1"/>
    <property type="molecule type" value="Genomic_DNA"/>
</dbReference>
<name>A0A3B1DGJ9_9ZZZZ</name>
<feature type="non-terminal residue" evidence="3">
    <location>
        <position position="1"/>
    </location>
</feature>
<dbReference type="PANTHER" id="PTHR43794:SF11">
    <property type="entry name" value="AMIDOHYDROLASE-RELATED DOMAIN-CONTAINING PROTEIN"/>
    <property type="match status" value="1"/>
</dbReference>
<dbReference type="PANTHER" id="PTHR43794">
    <property type="entry name" value="AMINOHYDROLASE SSNA-RELATED"/>
    <property type="match status" value="1"/>
</dbReference>
<dbReference type="Gene3D" id="3.20.20.140">
    <property type="entry name" value="Metal-dependent hydrolases"/>
    <property type="match status" value="1"/>
</dbReference>
<dbReference type="InterPro" id="IPR032466">
    <property type="entry name" value="Metal_Hydrolase"/>
</dbReference>
<dbReference type="SUPFAM" id="SSF51556">
    <property type="entry name" value="Metallo-dependent hydrolases"/>
    <property type="match status" value="1"/>
</dbReference>
<evidence type="ECO:0000256" key="1">
    <source>
        <dbReference type="ARBA" id="ARBA00022801"/>
    </source>
</evidence>
<dbReference type="InterPro" id="IPR050287">
    <property type="entry name" value="MTA/SAH_deaminase"/>
</dbReference>
<evidence type="ECO:0000259" key="2">
    <source>
        <dbReference type="Pfam" id="PF01979"/>
    </source>
</evidence>
<evidence type="ECO:0000313" key="3">
    <source>
        <dbReference type="EMBL" id="VAX30845.1"/>
    </source>
</evidence>
<proteinExistence type="predicted"/>
<dbReference type="InterPro" id="IPR006680">
    <property type="entry name" value="Amidohydro-rel"/>
</dbReference>
<protein>
    <recommendedName>
        <fullName evidence="2">Amidohydrolase-related domain-containing protein</fullName>
    </recommendedName>
</protein>
<gene>
    <name evidence="3" type="ORF">MNBD_NITROSPINAE05-693</name>
</gene>
<feature type="domain" description="Amidohydrolase-related" evidence="2">
    <location>
        <begin position="32"/>
        <end position="284"/>
    </location>
</feature>
<dbReference type="AlphaFoldDB" id="A0A3B1DGJ9"/>
<reference evidence="3" key="1">
    <citation type="submission" date="2018-06" db="EMBL/GenBank/DDBJ databases">
        <authorList>
            <person name="Zhirakovskaya E."/>
        </authorList>
    </citation>
    <scope>NUCLEOTIDE SEQUENCE</scope>
</reference>
<dbReference type="Pfam" id="PF01979">
    <property type="entry name" value="Amidohydro_1"/>
    <property type="match status" value="1"/>
</dbReference>
<sequence length="288" mass="31706">DTLSDVELLREYATLPFRQVVFLEVLGFRGDKVKESLEQVVSVLETQSSTGPLLQLGLAPHSPYSVSPALFQEMKKIALRHTCLSSCHVAEFPEEVRFLHAGKGELQAFLQERGVFDASWVPPGKSPVRYLDDLGVLDSMVAVHLNHIDGDLEILQARGTRAVFCPGSTRWFGRTQVMPVRDLLDRGVAIGLGTDSLASNDRLNFLHELRVADEMLENVSRAEILTMATVGGASVLDLPVGVVSPGRPADLIGFRVREKPECWHDVVFDRDRKSVDFSMIAGEIASGN</sequence>
<keyword evidence="1" id="KW-0378">Hydrolase</keyword>